<dbReference type="Gene3D" id="1.10.10.10">
    <property type="entry name" value="Winged helix-like DNA-binding domain superfamily/Winged helix DNA-binding domain"/>
    <property type="match status" value="1"/>
</dbReference>
<dbReference type="InterPro" id="IPR013325">
    <property type="entry name" value="RNA_pol_sigma_r2"/>
</dbReference>
<reference evidence="1" key="2">
    <citation type="submission" date="2023-06" db="EMBL/GenBank/DDBJ databases">
        <authorList>
            <person name="Lucena T."/>
            <person name="Sun Q."/>
        </authorList>
    </citation>
    <scope>NUCLEOTIDE SEQUENCE</scope>
    <source>
        <strain evidence="1">CECT 8869</strain>
    </source>
</reference>
<protein>
    <submittedName>
        <fullName evidence="1">Sigma-70 family RNA polymerase sigma factor</fullName>
    </submittedName>
</protein>
<dbReference type="Proteomes" id="UP001168579">
    <property type="component" value="Unassembled WGS sequence"/>
</dbReference>
<dbReference type="InterPro" id="IPR014284">
    <property type="entry name" value="RNA_pol_sigma-70_dom"/>
</dbReference>
<dbReference type="SUPFAM" id="SSF88946">
    <property type="entry name" value="Sigma2 domain of RNA polymerase sigma factors"/>
    <property type="match status" value="1"/>
</dbReference>
<dbReference type="NCBIfam" id="TIGR02937">
    <property type="entry name" value="sigma70-ECF"/>
    <property type="match status" value="1"/>
</dbReference>
<dbReference type="SUPFAM" id="SSF88659">
    <property type="entry name" value="Sigma3 and sigma4 domains of RNA polymerase sigma factors"/>
    <property type="match status" value="1"/>
</dbReference>
<name>A0ABT8RL79_9FLAO</name>
<dbReference type="InterPro" id="IPR036388">
    <property type="entry name" value="WH-like_DNA-bd_sf"/>
</dbReference>
<keyword evidence="2" id="KW-1185">Reference proteome</keyword>
<proteinExistence type="predicted"/>
<evidence type="ECO:0000313" key="2">
    <source>
        <dbReference type="Proteomes" id="UP001168579"/>
    </source>
</evidence>
<sequence>MKIVNKTVRIILEETYTNLITLKKKDDQEAFNNELMKILPRIYRYVSNRLNSAVANGTLNKDMFDPSDFTDQLFIEVYDHMDKIGNEDELHAFLFKTVDRLLEDSLVEEEFDQLFFENIDAYSKPEWAAMEKNYSTDGDGDLVMLEELDDSSYDKGDYSLDHVFITDDEKKLAAKLDESLNKERIERHMRLVLGKMNTAMRTVFELFVHQGFTLKEIAHIRGTNFTEVERILTDARRFLKESFEKRFLIESN</sequence>
<accession>A0ABT8RL79</accession>
<evidence type="ECO:0000313" key="1">
    <source>
        <dbReference type="EMBL" id="MDO1511530.1"/>
    </source>
</evidence>
<dbReference type="RefSeq" id="WP_304434791.1">
    <property type="nucleotide sequence ID" value="NZ_JAUKUC010000001.1"/>
</dbReference>
<dbReference type="Gene3D" id="1.10.1740.10">
    <property type="match status" value="1"/>
</dbReference>
<comment type="caution">
    <text evidence="1">The sequence shown here is derived from an EMBL/GenBank/DDBJ whole genome shotgun (WGS) entry which is preliminary data.</text>
</comment>
<dbReference type="InterPro" id="IPR013324">
    <property type="entry name" value="RNA_pol_sigma_r3/r4-like"/>
</dbReference>
<reference evidence="1" key="1">
    <citation type="journal article" date="2014" name="Int. J. Syst. Evol. Microbiol.">
        <title>Complete genome of a new Firmicutes species belonging to the dominant human colonic microbiota ('Ruminococcus bicirculans') reveals two chromosomes and a selective capacity to utilize plant glucans.</title>
        <authorList>
            <consortium name="NISC Comparative Sequencing Program"/>
            <person name="Wegmann U."/>
            <person name="Louis P."/>
            <person name="Goesmann A."/>
            <person name="Henrissat B."/>
            <person name="Duncan S.H."/>
            <person name="Flint H.J."/>
        </authorList>
    </citation>
    <scope>NUCLEOTIDE SEQUENCE</scope>
    <source>
        <strain evidence="1">CECT 8869</strain>
    </source>
</reference>
<organism evidence="1 2">
    <name type="scientific">Maribacter confluentis</name>
    <dbReference type="NCBI Taxonomy" id="1656093"/>
    <lineage>
        <taxon>Bacteria</taxon>
        <taxon>Pseudomonadati</taxon>
        <taxon>Bacteroidota</taxon>
        <taxon>Flavobacteriia</taxon>
        <taxon>Flavobacteriales</taxon>
        <taxon>Flavobacteriaceae</taxon>
        <taxon>Maribacter</taxon>
    </lineage>
</organism>
<gene>
    <name evidence="1" type="ORF">Q2T41_02470</name>
</gene>
<dbReference type="EMBL" id="JAUKUC010000001">
    <property type="protein sequence ID" value="MDO1511530.1"/>
    <property type="molecule type" value="Genomic_DNA"/>
</dbReference>